<dbReference type="FunFam" id="1.10.10.10:FF:000018">
    <property type="entry name" value="DNA-binding response regulator ResD"/>
    <property type="match status" value="1"/>
</dbReference>
<keyword evidence="1" id="KW-0597">Phosphoprotein</keyword>
<evidence type="ECO:0000313" key="4">
    <source>
        <dbReference type="EMBL" id="RDC43339.1"/>
    </source>
</evidence>
<dbReference type="PROSITE" id="PS51755">
    <property type="entry name" value="OMPR_PHOB"/>
    <property type="match status" value="1"/>
</dbReference>
<sequence length="241" mass="26835">METVADILIIEDGPSINEVVCAHLERRGYRCRQAFSGTEGLMLLREQRPDVVITDLMLPGVPGEEIVRAIRGADSALPIIVISARITAADKISLLQAGADDYLTKPFDLDELQARIEVQRRHHAERAHAGTAACAAKADGPSQLLAFRRWELDPDGRVFCVDGEEVALTRTEFNILELLMARPQKVFTKQELFELAWGEPYSVEDSTVNVHVSNLRRKLKPTGTDGYLQTVWGMGYKLHNA</sequence>
<dbReference type="InterPro" id="IPR001867">
    <property type="entry name" value="OmpR/PhoB-type_DNA-bd"/>
</dbReference>
<dbReference type="InterPro" id="IPR001789">
    <property type="entry name" value="Sig_transdc_resp-reg_receiver"/>
</dbReference>
<accession>A0A369P0C9</accession>
<dbReference type="Gene3D" id="1.10.10.10">
    <property type="entry name" value="Winged helix-like DNA-binding domain superfamily/Winged helix DNA-binding domain"/>
    <property type="match status" value="1"/>
</dbReference>
<dbReference type="EMBL" id="PPUT01000021">
    <property type="protein sequence ID" value="RDC43339.1"/>
    <property type="molecule type" value="Genomic_DNA"/>
</dbReference>
<evidence type="ECO:0000256" key="2">
    <source>
        <dbReference type="ARBA" id="ARBA00023012"/>
    </source>
</evidence>
<dbReference type="SUPFAM" id="SSF52172">
    <property type="entry name" value="CheY-like"/>
    <property type="match status" value="1"/>
</dbReference>
<evidence type="ECO:0000313" key="5">
    <source>
        <dbReference type="Proteomes" id="UP000253805"/>
    </source>
</evidence>
<dbReference type="InterPro" id="IPR039420">
    <property type="entry name" value="WalR-like"/>
</dbReference>
<evidence type="ECO:0000256" key="3">
    <source>
        <dbReference type="ARBA" id="ARBA00023125"/>
    </source>
</evidence>
<dbReference type="GO" id="GO:0000976">
    <property type="term" value="F:transcription cis-regulatory region binding"/>
    <property type="evidence" value="ECO:0007669"/>
    <property type="project" value="TreeGrafter"/>
</dbReference>
<dbReference type="PROSITE" id="PS50110">
    <property type="entry name" value="RESPONSE_REGULATORY"/>
    <property type="match status" value="1"/>
</dbReference>
<dbReference type="PANTHER" id="PTHR48111:SF2">
    <property type="entry name" value="RESPONSE REGULATOR SAER"/>
    <property type="match status" value="1"/>
</dbReference>
<dbReference type="InterPro" id="IPR036388">
    <property type="entry name" value="WH-like_DNA-bd_sf"/>
</dbReference>
<gene>
    <name evidence="4" type="ORF">C1850_08405</name>
</gene>
<dbReference type="Proteomes" id="UP000253805">
    <property type="component" value="Unassembled WGS sequence"/>
</dbReference>
<reference evidence="4 5" key="1">
    <citation type="journal article" date="2018" name="Elife">
        <title>Discovery and characterization of a prevalent human gut bacterial enzyme sufficient for the inactivation of a family of plant toxins.</title>
        <authorList>
            <person name="Koppel N."/>
            <person name="Bisanz J.E."/>
            <person name="Pandelia M.E."/>
            <person name="Turnbaugh P.J."/>
            <person name="Balskus E.P."/>
        </authorList>
    </citation>
    <scope>NUCLEOTIDE SEQUENCE [LARGE SCALE GENOMIC DNA]</scope>
    <source>
        <strain evidence="4 5">OB21 GAM 11</strain>
    </source>
</reference>
<dbReference type="SMART" id="SM00448">
    <property type="entry name" value="REC"/>
    <property type="match status" value="1"/>
</dbReference>
<comment type="caution">
    <text evidence="4">The sequence shown here is derived from an EMBL/GenBank/DDBJ whole genome shotgun (WGS) entry which is preliminary data.</text>
</comment>
<dbReference type="Pfam" id="PF00486">
    <property type="entry name" value="Trans_reg_C"/>
    <property type="match status" value="1"/>
</dbReference>
<keyword evidence="2" id="KW-0902">Two-component regulatory system</keyword>
<dbReference type="PANTHER" id="PTHR48111">
    <property type="entry name" value="REGULATOR OF RPOS"/>
    <property type="match status" value="1"/>
</dbReference>
<organism evidence="4 5">
    <name type="scientific">Adlercreutzia equolifaciens subsp. celatus</name>
    <dbReference type="NCBI Taxonomy" id="394340"/>
    <lineage>
        <taxon>Bacteria</taxon>
        <taxon>Bacillati</taxon>
        <taxon>Actinomycetota</taxon>
        <taxon>Coriobacteriia</taxon>
        <taxon>Eggerthellales</taxon>
        <taxon>Eggerthellaceae</taxon>
        <taxon>Adlercreutzia</taxon>
    </lineage>
</organism>
<keyword evidence="3 4" id="KW-0238">DNA-binding</keyword>
<dbReference type="GO" id="GO:0032993">
    <property type="term" value="C:protein-DNA complex"/>
    <property type="evidence" value="ECO:0007669"/>
    <property type="project" value="TreeGrafter"/>
</dbReference>
<dbReference type="Pfam" id="PF00072">
    <property type="entry name" value="Response_reg"/>
    <property type="match status" value="1"/>
</dbReference>
<dbReference type="AlphaFoldDB" id="A0A369P0C9"/>
<evidence type="ECO:0000256" key="1">
    <source>
        <dbReference type="ARBA" id="ARBA00022553"/>
    </source>
</evidence>
<dbReference type="Gene3D" id="3.40.50.2300">
    <property type="match status" value="1"/>
</dbReference>
<dbReference type="CDD" id="cd00383">
    <property type="entry name" value="trans_reg_C"/>
    <property type="match status" value="1"/>
</dbReference>
<dbReference type="GO" id="GO:0000156">
    <property type="term" value="F:phosphorelay response regulator activity"/>
    <property type="evidence" value="ECO:0007669"/>
    <property type="project" value="TreeGrafter"/>
</dbReference>
<dbReference type="GO" id="GO:0005829">
    <property type="term" value="C:cytosol"/>
    <property type="evidence" value="ECO:0007669"/>
    <property type="project" value="TreeGrafter"/>
</dbReference>
<dbReference type="InterPro" id="IPR011006">
    <property type="entry name" value="CheY-like_superfamily"/>
</dbReference>
<dbReference type="GO" id="GO:0006355">
    <property type="term" value="P:regulation of DNA-templated transcription"/>
    <property type="evidence" value="ECO:0007669"/>
    <property type="project" value="InterPro"/>
</dbReference>
<dbReference type="SMART" id="SM00862">
    <property type="entry name" value="Trans_reg_C"/>
    <property type="match status" value="1"/>
</dbReference>
<name>A0A369P0C9_9ACTN</name>
<dbReference type="CDD" id="cd17574">
    <property type="entry name" value="REC_OmpR"/>
    <property type="match status" value="1"/>
</dbReference>
<protein>
    <submittedName>
        <fullName evidence="4">DNA-binding response regulator</fullName>
    </submittedName>
</protein>
<proteinExistence type="predicted"/>